<keyword evidence="8" id="KW-0970">Cilium biogenesis/degradation</keyword>
<reference evidence="15 16" key="1">
    <citation type="journal article" date="2023" name="Arcadia Sci">
        <title>De novo assembly of a long-read Amblyomma americanum tick genome.</title>
        <authorList>
            <person name="Chou S."/>
            <person name="Poskanzer K.E."/>
            <person name="Rollins M."/>
            <person name="Thuy-Boun P.S."/>
        </authorList>
    </citation>
    <scope>NUCLEOTIDE SEQUENCE [LARGE SCALE GENOMIC DNA]</scope>
    <source>
        <strain evidence="15">F_SG_1</strain>
        <tissue evidence="15">Salivary glands</tissue>
    </source>
</reference>
<accession>A0AAQ4FBK4</accession>
<dbReference type="PANTHER" id="PTHR13306">
    <property type="entry name" value="TRANSMEMBRANE PROTEIN 138"/>
    <property type="match status" value="1"/>
</dbReference>
<comment type="similarity">
    <text evidence="4">Belongs to the TMEM138 family.</text>
</comment>
<name>A0AAQ4FBK4_AMBAM</name>
<evidence type="ECO:0000256" key="9">
    <source>
        <dbReference type="ARBA" id="ARBA00022989"/>
    </source>
</evidence>
<evidence type="ECO:0000256" key="6">
    <source>
        <dbReference type="ARBA" id="ARBA00022554"/>
    </source>
</evidence>
<evidence type="ECO:0000313" key="15">
    <source>
        <dbReference type="EMBL" id="KAK8784570.1"/>
    </source>
</evidence>
<protein>
    <recommendedName>
        <fullName evidence="5">Transmembrane protein 138</fullName>
    </recommendedName>
</protein>
<gene>
    <name evidence="15" type="ORF">V5799_009064</name>
</gene>
<evidence type="ECO:0000256" key="8">
    <source>
        <dbReference type="ARBA" id="ARBA00022794"/>
    </source>
</evidence>
<dbReference type="PANTHER" id="PTHR13306:SF6">
    <property type="entry name" value="TRANSMEMBRANE PROTEIN 138"/>
    <property type="match status" value="1"/>
</dbReference>
<keyword evidence="6" id="KW-0926">Vacuole</keyword>
<keyword evidence="16" id="KW-1185">Reference proteome</keyword>
<dbReference type="GO" id="GO:0030030">
    <property type="term" value="P:cell projection organization"/>
    <property type="evidence" value="ECO:0007669"/>
    <property type="project" value="UniProtKB-KW"/>
</dbReference>
<dbReference type="GO" id="GO:0005774">
    <property type="term" value="C:vacuolar membrane"/>
    <property type="evidence" value="ECO:0007669"/>
    <property type="project" value="UniProtKB-SubCell"/>
</dbReference>
<keyword evidence="12" id="KW-0325">Glycoprotein</keyword>
<dbReference type="AlphaFoldDB" id="A0AAQ4FBK4"/>
<comment type="function">
    <text evidence="1">Required for ciliogenesis.</text>
</comment>
<evidence type="ECO:0000256" key="5">
    <source>
        <dbReference type="ARBA" id="ARBA00014515"/>
    </source>
</evidence>
<feature type="transmembrane region" description="Helical" evidence="14">
    <location>
        <begin position="37"/>
        <end position="60"/>
    </location>
</feature>
<dbReference type="EMBL" id="JARKHS020004454">
    <property type="protein sequence ID" value="KAK8784570.1"/>
    <property type="molecule type" value="Genomic_DNA"/>
</dbReference>
<evidence type="ECO:0000256" key="14">
    <source>
        <dbReference type="SAM" id="Phobius"/>
    </source>
</evidence>
<evidence type="ECO:0000256" key="2">
    <source>
        <dbReference type="ARBA" id="ARBA00004128"/>
    </source>
</evidence>
<sequence length="135" mass="15468">MNRKYLKLVIWLQLALLAVDIALNVLQDIYIHSPVKLLLLAIVQDFCIVLSLLVMCLTIFNTYSFQVGEFRQVICRFKTPVAVNLLYLTLSLALHVRTMEMSEEGKQTSRQCRLSPQNTSIDVALYTLQRFDTSA</sequence>
<evidence type="ECO:0000256" key="1">
    <source>
        <dbReference type="ARBA" id="ARBA00003709"/>
    </source>
</evidence>
<keyword evidence="13" id="KW-0966">Cell projection</keyword>
<dbReference type="Pfam" id="PF14935">
    <property type="entry name" value="TMEM138"/>
    <property type="match status" value="1"/>
</dbReference>
<evidence type="ECO:0000313" key="16">
    <source>
        <dbReference type="Proteomes" id="UP001321473"/>
    </source>
</evidence>
<evidence type="ECO:0000256" key="12">
    <source>
        <dbReference type="ARBA" id="ARBA00023180"/>
    </source>
</evidence>
<proteinExistence type="inferred from homology"/>
<keyword evidence="11 14" id="KW-0472">Membrane</keyword>
<evidence type="ECO:0000256" key="11">
    <source>
        <dbReference type="ARBA" id="ARBA00023136"/>
    </source>
</evidence>
<dbReference type="Proteomes" id="UP001321473">
    <property type="component" value="Unassembled WGS sequence"/>
</dbReference>
<organism evidence="15 16">
    <name type="scientific">Amblyomma americanum</name>
    <name type="common">Lone star tick</name>
    <dbReference type="NCBI Taxonomy" id="6943"/>
    <lineage>
        <taxon>Eukaryota</taxon>
        <taxon>Metazoa</taxon>
        <taxon>Ecdysozoa</taxon>
        <taxon>Arthropoda</taxon>
        <taxon>Chelicerata</taxon>
        <taxon>Arachnida</taxon>
        <taxon>Acari</taxon>
        <taxon>Parasitiformes</taxon>
        <taxon>Ixodida</taxon>
        <taxon>Ixodoidea</taxon>
        <taxon>Ixodidae</taxon>
        <taxon>Amblyomminae</taxon>
        <taxon>Amblyomma</taxon>
    </lineage>
</organism>
<evidence type="ECO:0000256" key="4">
    <source>
        <dbReference type="ARBA" id="ARBA00010572"/>
    </source>
</evidence>
<evidence type="ECO:0000256" key="7">
    <source>
        <dbReference type="ARBA" id="ARBA00022692"/>
    </source>
</evidence>
<keyword evidence="9 14" id="KW-1133">Transmembrane helix</keyword>
<evidence type="ECO:0000256" key="10">
    <source>
        <dbReference type="ARBA" id="ARBA00023069"/>
    </source>
</evidence>
<keyword evidence="7 14" id="KW-0812">Transmembrane</keyword>
<evidence type="ECO:0000256" key="3">
    <source>
        <dbReference type="ARBA" id="ARBA00004138"/>
    </source>
</evidence>
<dbReference type="InterPro" id="IPR024133">
    <property type="entry name" value="TM_138"/>
</dbReference>
<comment type="subcellular location">
    <subcellularLocation>
        <location evidence="3">Cell projection</location>
        <location evidence="3">Cilium</location>
    </subcellularLocation>
    <subcellularLocation>
        <location evidence="2">Vacuole membrane</location>
        <topology evidence="2">Multi-pass membrane protein</topology>
    </subcellularLocation>
</comment>
<keyword evidence="10" id="KW-0969">Cilium</keyword>
<comment type="caution">
    <text evidence="15">The sequence shown here is derived from an EMBL/GenBank/DDBJ whole genome shotgun (WGS) entry which is preliminary data.</text>
</comment>
<evidence type="ECO:0000256" key="13">
    <source>
        <dbReference type="ARBA" id="ARBA00023273"/>
    </source>
</evidence>
<dbReference type="GO" id="GO:0005929">
    <property type="term" value="C:cilium"/>
    <property type="evidence" value="ECO:0007669"/>
    <property type="project" value="UniProtKB-SubCell"/>
</dbReference>